<dbReference type="InterPro" id="IPR013818">
    <property type="entry name" value="Lipase"/>
</dbReference>
<dbReference type="PRINTS" id="PR00821">
    <property type="entry name" value="TAGLIPASE"/>
</dbReference>
<evidence type="ECO:0000256" key="2">
    <source>
        <dbReference type="ARBA" id="ARBA00010701"/>
    </source>
</evidence>
<proteinExistence type="inferred from homology"/>
<evidence type="ECO:0000256" key="4">
    <source>
        <dbReference type="RuleBase" id="RU004262"/>
    </source>
</evidence>
<dbReference type="FunFam" id="3.40.50.1820:FF:000076">
    <property type="entry name" value="phospholipase A1"/>
    <property type="match status" value="1"/>
</dbReference>
<comment type="subcellular location">
    <subcellularLocation>
        <location evidence="1">Secreted</location>
    </subcellularLocation>
</comment>
<dbReference type="SUPFAM" id="SSF53474">
    <property type="entry name" value="alpha/beta-Hydrolases"/>
    <property type="match status" value="1"/>
</dbReference>
<dbReference type="EMBL" id="GFTR01005166">
    <property type="protein sequence ID" value="JAW11260.1"/>
    <property type="molecule type" value="Transcribed_RNA"/>
</dbReference>
<dbReference type="GO" id="GO:0017171">
    <property type="term" value="F:serine hydrolase activity"/>
    <property type="evidence" value="ECO:0007669"/>
    <property type="project" value="TreeGrafter"/>
</dbReference>
<evidence type="ECO:0000259" key="5">
    <source>
        <dbReference type="Pfam" id="PF00151"/>
    </source>
</evidence>
<dbReference type="PANTHER" id="PTHR11610:SF173">
    <property type="entry name" value="LIPASE DOMAIN-CONTAINING PROTEIN-RELATED"/>
    <property type="match status" value="1"/>
</dbReference>
<keyword evidence="3" id="KW-0964">Secreted</keyword>
<dbReference type="AlphaFoldDB" id="A0A224XS44"/>
<reference evidence="6" key="1">
    <citation type="journal article" date="2018" name="PLoS Negl. Trop. Dis.">
        <title>An insight into the salivary gland and fat body transcriptome of Panstrongylus lignarius (Hemiptera: Heteroptera), the main vector of Chagas disease in Peru.</title>
        <authorList>
            <person name="Nevoa J.C."/>
            <person name="Mendes M.T."/>
            <person name="da Silva M.V."/>
            <person name="Soares S.C."/>
            <person name="Oliveira C.J.F."/>
            <person name="Ribeiro J.M.C."/>
        </authorList>
    </citation>
    <scope>NUCLEOTIDE SEQUENCE</scope>
</reference>
<evidence type="ECO:0000256" key="3">
    <source>
        <dbReference type="ARBA" id="ARBA00022525"/>
    </source>
</evidence>
<sequence length="332" mass="37716">MWKTYGVIGVFIYFSCFVLVRGKIIEDVFSSELELPENLIFKKEANVSSEIKFFLYTRKNPLMHEEFLLDNFLFLKSTNFNASKPIKILIHGWKCFYGSAFNVLVKNAYLTQYDVNVIVVDWSKYSQLLYPYSRYLIVDIAEVIAKLVDKLCDEFGIDPDNIHIVGHSLGAHLAGIVGLKTARKLSRVTGLDPAGPYFSISNIERISPNSAKFVDIIHTGGRFAGFYGRLGHVDFYPNGGTAIQPGCGWDILTLRSHRRAYWLFAESITTPEGFSAELCDSWHHFKKNICEKGNKTVMGEHVSPSARGTYYLRTNYETPFALETLEKINSNK</sequence>
<dbReference type="GO" id="GO:0016298">
    <property type="term" value="F:lipase activity"/>
    <property type="evidence" value="ECO:0007669"/>
    <property type="project" value="InterPro"/>
</dbReference>
<feature type="domain" description="Lipase" evidence="5">
    <location>
        <begin position="42"/>
        <end position="320"/>
    </location>
</feature>
<dbReference type="GO" id="GO:0005615">
    <property type="term" value="C:extracellular space"/>
    <property type="evidence" value="ECO:0007669"/>
    <property type="project" value="TreeGrafter"/>
</dbReference>
<name>A0A224XS44_9HEMI</name>
<comment type="similarity">
    <text evidence="2 4">Belongs to the AB hydrolase superfamily. Lipase family.</text>
</comment>
<dbReference type="InterPro" id="IPR033906">
    <property type="entry name" value="Lipase_N"/>
</dbReference>
<evidence type="ECO:0000256" key="1">
    <source>
        <dbReference type="ARBA" id="ARBA00004613"/>
    </source>
</evidence>
<dbReference type="Pfam" id="PF00151">
    <property type="entry name" value="Lipase"/>
    <property type="match status" value="1"/>
</dbReference>
<dbReference type="Gene3D" id="3.40.50.1820">
    <property type="entry name" value="alpha/beta hydrolase"/>
    <property type="match status" value="1"/>
</dbReference>
<dbReference type="InterPro" id="IPR029058">
    <property type="entry name" value="AB_hydrolase_fold"/>
</dbReference>
<organism evidence="6">
    <name type="scientific">Panstrongylus lignarius</name>
    <dbReference type="NCBI Taxonomy" id="156445"/>
    <lineage>
        <taxon>Eukaryota</taxon>
        <taxon>Metazoa</taxon>
        <taxon>Ecdysozoa</taxon>
        <taxon>Arthropoda</taxon>
        <taxon>Hexapoda</taxon>
        <taxon>Insecta</taxon>
        <taxon>Pterygota</taxon>
        <taxon>Neoptera</taxon>
        <taxon>Paraneoptera</taxon>
        <taxon>Hemiptera</taxon>
        <taxon>Heteroptera</taxon>
        <taxon>Panheteroptera</taxon>
        <taxon>Cimicomorpha</taxon>
        <taxon>Reduviidae</taxon>
        <taxon>Triatominae</taxon>
        <taxon>Panstrongylus</taxon>
    </lineage>
</organism>
<dbReference type="PANTHER" id="PTHR11610">
    <property type="entry name" value="LIPASE"/>
    <property type="match status" value="1"/>
</dbReference>
<accession>A0A224XS44</accession>
<protein>
    <submittedName>
        <fullName evidence="6">Putative pancreatic lipase-like enzyme</fullName>
    </submittedName>
</protein>
<evidence type="ECO:0000313" key="6">
    <source>
        <dbReference type="EMBL" id="JAW11260.1"/>
    </source>
</evidence>
<dbReference type="InterPro" id="IPR000734">
    <property type="entry name" value="TAG_lipase"/>
</dbReference>
<dbReference type="CDD" id="cd00707">
    <property type="entry name" value="Pancreat_lipase_like"/>
    <property type="match status" value="1"/>
</dbReference>
<dbReference type="GO" id="GO:0016042">
    <property type="term" value="P:lipid catabolic process"/>
    <property type="evidence" value="ECO:0007669"/>
    <property type="project" value="TreeGrafter"/>
</dbReference>